<evidence type="ECO:0000259" key="1">
    <source>
        <dbReference type="Pfam" id="PF13392"/>
    </source>
</evidence>
<comment type="caution">
    <text evidence="2">The sequence shown here is derived from an EMBL/GenBank/DDBJ whole genome shotgun (WGS) entry which is preliminary data.</text>
</comment>
<feature type="domain" description="HNH nuclease" evidence="1">
    <location>
        <begin position="48"/>
        <end position="92"/>
    </location>
</feature>
<dbReference type="InterPro" id="IPR003615">
    <property type="entry name" value="HNH_nuc"/>
</dbReference>
<evidence type="ECO:0000313" key="2">
    <source>
        <dbReference type="EMBL" id="KKK87853.1"/>
    </source>
</evidence>
<dbReference type="EMBL" id="LAZR01050219">
    <property type="protein sequence ID" value="KKK87853.1"/>
    <property type="molecule type" value="Genomic_DNA"/>
</dbReference>
<dbReference type="GO" id="GO:0004519">
    <property type="term" value="F:endonuclease activity"/>
    <property type="evidence" value="ECO:0007669"/>
    <property type="project" value="InterPro"/>
</dbReference>
<dbReference type="NCBIfam" id="TIGR04387">
    <property type="entry name" value="capsid_maj_N4"/>
    <property type="match status" value="1"/>
</dbReference>
<sequence length="218" mass="24110">MAVHTLIHELPSRIAEKIEPDPNDCWLWTAYRNRAGYGLTRQRPFRTRLAHRIVWLLLRGSIPDGLHLDHLCRVRACVNPNHLRVVTCAENNLAEGAMGQGALKAQKDYKITRILSASVNYGTKAVEAAYVCVHHTDCEQDVRNLAGFIPTAEYGTRGPISEYELGTVEDTRYICSPDLNPILAGGKAVGSDGMVAADSTNNDVYPMLYIGKESYGIV</sequence>
<dbReference type="InterPro" id="IPR044930">
    <property type="entry name" value="Homing_endonuclease_His-Me"/>
</dbReference>
<organism evidence="2">
    <name type="scientific">marine sediment metagenome</name>
    <dbReference type="NCBI Taxonomy" id="412755"/>
    <lineage>
        <taxon>unclassified sequences</taxon>
        <taxon>metagenomes</taxon>
        <taxon>ecological metagenomes</taxon>
    </lineage>
</organism>
<gene>
    <name evidence="2" type="ORF">LCGC14_2749060</name>
</gene>
<dbReference type="SUPFAM" id="SSF54060">
    <property type="entry name" value="His-Me finger endonucleases"/>
    <property type="match status" value="1"/>
</dbReference>
<accession>A0A0F8Z2J0</accession>
<dbReference type="Pfam" id="PF13392">
    <property type="entry name" value="HNH_3"/>
    <property type="match status" value="1"/>
</dbReference>
<dbReference type="Gene3D" id="3.90.75.10">
    <property type="entry name" value="Homing Intron 3 (I-ppo) Encoded Endonuclease, Chain A"/>
    <property type="match status" value="1"/>
</dbReference>
<dbReference type="AlphaFoldDB" id="A0A0F8Z2J0"/>
<protein>
    <recommendedName>
        <fullName evidence="1">HNH nuclease domain-containing protein</fullName>
    </recommendedName>
</protein>
<proteinExistence type="predicted"/>
<name>A0A0F8Z2J0_9ZZZZ</name>
<dbReference type="InterPro" id="IPR044925">
    <property type="entry name" value="His-Me_finger_sf"/>
</dbReference>
<reference evidence="2" key="1">
    <citation type="journal article" date="2015" name="Nature">
        <title>Complex archaea that bridge the gap between prokaryotes and eukaryotes.</title>
        <authorList>
            <person name="Spang A."/>
            <person name="Saw J.H."/>
            <person name="Jorgensen S.L."/>
            <person name="Zaremba-Niedzwiedzka K."/>
            <person name="Martijn J."/>
            <person name="Lind A.E."/>
            <person name="van Eijk R."/>
            <person name="Schleper C."/>
            <person name="Guy L."/>
            <person name="Ettema T.J."/>
        </authorList>
    </citation>
    <scope>NUCLEOTIDE SEQUENCE</scope>
</reference>
<feature type="non-terminal residue" evidence="2">
    <location>
        <position position="218"/>
    </location>
</feature>